<feature type="transmembrane region" description="Helical" evidence="9">
    <location>
        <begin position="210"/>
        <end position="228"/>
    </location>
</feature>
<evidence type="ECO:0000256" key="8">
    <source>
        <dbReference type="ARBA" id="ARBA00025284"/>
    </source>
</evidence>
<feature type="transmembrane region" description="Helical" evidence="9">
    <location>
        <begin position="106"/>
        <end position="126"/>
    </location>
</feature>
<reference evidence="10" key="2">
    <citation type="submission" date="2013-04" db="UniProtKB">
        <authorList>
            <consortium name="EnsemblPlants"/>
        </authorList>
    </citation>
    <scope>IDENTIFICATION</scope>
</reference>
<protein>
    <recommendedName>
        <fullName evidence="9">Probable magnesium transporter</fullName>
    </recommendedName>
</protein>
<dbReference type="AlphaFoldDB" id="J3MHN7"/>
<feature type="transmembrane region" description="Helical" evidence="9">
    <location>
        <begin position="80"/>
        <end position="99"/>
    </location>
</feature>
<keyword evidence="7 9" id="KW-0472">Membrane</keyword>
<evidence type="ECO:0000313" key="10">
    <source>
        <dbReference type="EnsemblPlants" id="OB06G35310.1"/>
    </source>
</evidence>
<dbReference type="HOGENOM" id="CLU_395053_0_0_1"/>
<dbReference type="GO" id="GO:0070552">
    <property type="term" value="C:BRISC complex"/>
    <property type="evidence" value="ECO:0007669"/>
    <property type="project" value="InterPro"/>
</dbReference>
<comment type="subunit">
    <text evidence="3 9">Homodimer.</text>
</comment>
<dbReference type="GO" id="GO:0015095">
    <property type="term" value="F:magnesium ion transmembrane transporter activity"/>
    <property type="evidence" value="ECO:0007669"/>
    <property type="project" value="UniProtKB-UniRule"/>
</dbReference>
<evidence type="ECO:0000256" key="6">
    <source>
        <dbReference type="ARBA" id="ARBA00022989"/>
    </source>
</evidence>
<keyword evidence="9" id="KW-0406">Ion transport</keyword>
<keyword evidence="6 9" id="KW-1133">Transmembrane helix</keyword>
<dbReference type="eggNOG" id="KOG2922">
    <property type="taxonomic scope" value="Eukaryota"/>
</dbReference>
<evidence type="ECO:0000256" key="2">
    <source>
        <dbReference type="ARBA" id="ARBA00007001"/>
    </source>
</evidence>
<keyword evidence="9" id="KW-0813">Transport</keyword>
<dbReference type="Pfam" id="PF05653">
    <property type="entry name" value="Mg_trans_NIPA"/>
    <property type="match status" value="1"/>
</dbReference>
<dbReference type="InterPro" id="IPR010358">
    <property type="entry name" value="BRE"/>
</dbReference>
<sequence length="698" mass="76535">MGVSDNTVGLALAVASSAFIGASFILKKIGLIRAGKGGVRAGGGGYTYLLEPLWWAGMMTMLLGEIANFIAYAFAPAVLVTPLGALSIIMSSLLAHFILKERLEKLGVLGCVSCIVGSVIVVIHAPQEHMPNSVEEIWNLAIQPGFLTYAAATLLIVAALVLFFEPRYGQTNIMIYLGICSSMGSLTVVSIKAIGVAIKLTLDGMNQVAYPHTWLFVIIAIICVVSQINYLNKALDTFDLAVVSPIYYVMFTTLTIVASGIMFKDWAGQSFSSIASEFCGLITILTGTIMLHTAKEKETGSSAALPWPLDRGSISWYISLGSDNLLKNVNEDYFTALQSSPAPIYKYPHESSQNYKGLLCETTGFHVSDSGIAGDFLYNALSPKVAPDVVFGPDDDGFQPLVDFDEAGSGEKSCLADWDCRDTEALFSLIKELRESYIEYQKKRAAEVDDARLKFEISTVLSKEGIEVCMVSSNGRPDEVKFAVPLLPPALDMDLAKLVPGCPWKLPQKIHLQAVFPISRSYSSVPPAPRLKLVSTPDLKSFFSVDDVKLPPWLDGMCMAEYLPNLEENLKMQVVEASASIGSRRRFIEALAPTFGRPLEADPIFCRRATVLSISGIFTFLVHFVIPLQFPKQQPVLTLQSSQHFNAQGIPIMSAPVNDYPWSPRWDPAEMVERIYDFLVDECQNFKRFCSDSLPQQK</sequence>
<evidence type="ECO:0000256" key="9">
    <source>
        <dbReference type="RuleBase" id="RU363078"/>
    </source>
</evidence>
<evidence type="ECO:0000256" key="1">
    <source>
        <dbReference type="ARBA" id="ARBA00004141"/>
    </source>
</evidence>
<comment type="similarity">
    <text evidence="2 9">Belongs to the NIPA (TC 2.A.7) family.</text>
</comment>
<dbReference type="SUPFAM" id="SSF103481">
    <property type="entry name" value="Multidrug resistance efflux transporter EmrE"/>
    <property type="match status" value="1"/>
</dbReference>
<comment type="function">
    <text evidence="8 9">Acts as a Mg(2+) transporter. Can also transport other divalent cations such as Fe(2+), Sr(2+), Ba(2+), Mn(2+) and Co(2+) but to a much less extent than Mg(2+).</text>
</comment>
<feature type="transmembrane region" description="Helical" evidence="9">
    <location>
        <begin position="240"/>
        <end position="263"/>
    </location>
</feature>
<accession>J3MHN7</accession>
<dbReference type="InterPro" id="IPR037185">
    <property type="entry name" value="EmrE-like"/>
</dbReference>
<comment type="subcellular location">
    <subcellularLocation>
        <location evidence="9">Cell membrane</location>
        <topology evidence="9">Multi-pass membrane protein</topology>
    </subcellularLocation>
    <subcellularLocation>
        <location evidence="9">Early endosome</location>
    </subcellularLocation>
    <subcellularLocation>
        <location evidence="1">Membrane</location>
        <topology evidence="1">Multi-pass membrane protein</topology>
    </subcellularLocation>
</comment>
<dbReference type="GO" id="GO:0005886">
    <property type="term" value="C:plasma membrane"/>
    <property type="evidence" value="ECO:0007669"/>
    <property type="project" value="UniProtKB-SubCell"/>
</dbReference>
<feature type="transmembrane region" description="Helical" evidence="9">
    <location>
        <begin position="176"/>
        <end position="198"/>
    </location>
</feature>
<keyword evidence="9" id="KW-0460">Magnesium</keyword>
<dbReference type="PANTHER" id="PTHR12570">
    <property type="match status" value="1"/>
</dbReference>
<dbReference type="OMA" id="NEDYFTA"/>
<keyword evidence="11" id="KW-1185">Reference proteome</keyword>
<evidence type="ECO:0000256" key="3">
    <source>
        <dbReference type="ARBA" id="ARBA00011738"/>
    </source>
</evidence>
<dbReference type="PANTHER" id="PTHR12570:SF11">
    <property type="entry name" value="MAGNESIUM TRANSPORTER NIPA6-RELATED"/>
    <property type="match status" value="1"/>
</dbReference>
<name>J3MHN7_ORYBR</name>
<keyword evidence="4 9" id="KW-0812">Transmembrane</keyword>
<dbReference type="Gramene" id="OB06G35310.1">
    <property type="protein sequence ID" value="OB06G35310.1"/>
    <property type="gene ID" value="OB06G35310"/>
</dbReference>
<evidence type="ECO:0000313" key="11">
    <source>
        <dbReference type="Proteomes" id="UP000006038"/>
    </source>
</evidence>
<evidence type="ECO:0000256" key="4">
    <source>
        <dbReference type="ARBA" id="ARBA00022692"/>
    </source>
</evidence>
<keyword evidence="9" id="KW-1003">Cell membrane</keyword>
<reference evidence="10" key="1">
    <citation type="journal article" date="2013" name="Nat. Commun.">
        <title>Whole-genome sequencing of Oryza brachyantha reveals mechanisms underlying Oryza genome evolution.</title>
        <authorList>
            <person name="Chen J."/>
            <person name="Huang Q."/>
            <person name="Gao D."/>
            <person name="Wang J."/>
            <person name="Lang Y."/>
            <person name="Liu T."/>
            <person name="Li B."/>
            <person name="Bai Z."/>
            <person name="Luis Goicoechea J."/>
            <person name="Liang C."/>
            <person name="Chen C."/>
            <person name="Zhang W."/>
            <person name="Sun S."/>
            <person name="Liao Y."/>
            <person name="Zhang X."/>
            <person name="Yang L."/>
            <person name="Song C."/>
            <person name="Wang M."/>
            <person name="Shi J."/>
            <person name="Liu G."/>
            <person name="Liu J."/>
            <person name="Zhou H."/>
            <person name="Zhou W."/>
            <person name="Yu Q."/>
            <person name="An N."/>
            <person name="Chen Y."/>
            <person name="Cai Q."/>
            <person name="Wang B."/>
            <person name="Liu B."/>
            <person name="Min J."/>
            <person name="Huang Y."/>
            <person name="Wu H."/>
            <person name="Li Z."/>
            <person name="Zhang Y."/>
            <person name="Yin Y."/>
            <person name="Song W."/>
            <person name="Jiang J."/>
            <person name="Jackson S.A."/>
            <person name="Wing R.A."/>
            <person name="Wang J."/>
            <person name="Chen M."/>
        </authorList>
    </citation>
    <scope>NUCLEOTIDE SEQUENCE [LARGE SCALE GENOMIC DNA]</scope>
    <source>
        <strain evidence="10">cv. IRGC 101232</strain>
    </source>
</reference>
<keyword evidence="5 9" id="KW-0967">Endosome</keyword>
<dbReference type="Pfam" id="PF06113">
    <property type="entry name" value="BRE"/>
    <property type="match status" value="1"/>
</dbReference>
<dbReference type="GO" id="GO:0005769">
    <property type="term" value="C:early endosome"/>
    <property type="evidence" value="ECO:0007669"/>
    <property type="project" value="UniProtKB-SubCell"/>
</dbReference>
<dbReference type="Proteomes" id="UP000006038">
    <property type="component" value="Chromosome 6"/>
</dbReference>
<proteinExistence type="inferred from homology"/>
<evidence type="ECO:0000256" key="7">
    <source>
        <dbReference type="ARBA" id="ARBA00023136"/>
    </source>
</evidence>
<organism evidence="10">
    <name type="scientific">Oryza brachyantha</name>
    <name type="common">malo sina</name>
    <dbReference type="NCBI Taxonomy" id="4533"/>
    <lineage>
        <taxon>Eukaryota</taxon>
        <taxon>Viridiplantae</taxon>
        <taxon>Streptophyta</taxon>
        <taxon>Embryophyta</taxon>
        <taxon>Tracheophyta</taxon>
        <taxon>Spermatophyta</taxon>
        <taxon>Magnoliopsida</taxon>
        <taxon>Liliopsida</taxon>
        <taxon>Poales</taxon>
        <taxon>Poaceae</taxon>
        <taxon>BOP clade</taxon>
        <taxon>Oryzoideae</taxon>
        <taxon>Oryzeae</taxon>
        <taxon>Oryzinae</taxon>
        <taxon>Oryza</taxon>
    </lineage>
</organism>
<feature type="transmembrane region" description="Helical" evidence="9">
    <location>
        <begin position="6"/>
        <end position="26"/>
    </location>
</feature>
<dbReference type="InterPro" id="IPR008521">
    <property type="entry name" value="Mg_trans_NIPA"/>
</dbReference>
<evidence type="ECO:0000256" key="5">
    <source>
        <dbReference type="ARBA" id="ARBA00022753"/>
    </source>
</evidence>
<feature type="transmembrane region" description="Helical" evidence="9">
    <location>
        <begin position="53"/>
        <end position="74"/>
    </location>
</feature>
<feature type="transmembrane region" description="Helical" evidence="9">
    <location>
        <begin position="146"/>
        <end position="164"/>
    </location>
</feature>
<dbReference type="EnsemblPlants" id="OB06G35310.1">
    <property type="protein sequence ID" value="OB06G35310.1"/>
    <property type="gene ID" value="OB06G35310"/>
</dbReference>